<feature type="compositionally biased region" description="Polar residues" evidence="1">
    <location>
        <begin position="1"/>
        <end position="15"/>
    </location>
</feature>
<keyword evidence="3" id="KW-1185">Reference proteome</keyword>
<gene>
    <name evidence="2" type="ORF">ANCDUO_03202</name>
</gene>
<dbReference type="Proteomes" id="UP000054047">
    <property type="component" value="Unassembled WGS sequence"/>
</dbReference>
<protein>
    <submittedName>
        <fullName evidence="2">Uncharacterized protein</fullName>
    </submittedName>
</protein>
<dbReference type="AlphaFoldDB" id="A0A0C2H4K8"/>
<proteinExistence type="predicted"/>
<name>A0A0C2H4K8_9BILA</name>
<dbReference type="EMBL" id="KN727103">
    <property type="protein sequence ID" value="KIH66469.1"/>
    <property type="molecule type" value="Genomic_DNA"/>
</dbReference>
<feature type="compositionally biased region" description="Polar residues" evidence="1">
    <location>
        <begin position="23"/>
        <end position="48"/>
    </location>
</feature>
<evidence type="ECO:0000313" key="3">
    <source>
        <dbReference type="Proteomes" id="UP000054047"/>
    </source>
</evidence>
<evidence type="ECO:0000256" key="1">
    <source>
        <dbReference type="SAM" id="MobiDB-lite"/>
    </source>
</evidence>
<sequence length="92" mass="9918">MSGSYQGDQLKQQSLHKALSKAPISSQSMPMEYSHLSQEVLPNNPVNGDNYSVSSLSSSFINGMIPDASGYAEKKEEKCSAAILAPTTSQHR</sequence>
<reference evidence="2 3" key="1">
    <citation type="submission" date="2013-12" db="EMBL/GenBank/DDBJ databases">
        <title>Draft genome of the parsitic nematode Ancylostoma duodenale.</title>
        <authorList>
            <person name="Mitreva M."/>
        </authorList>
    </citation>
    <scope>NUCLEOTIDE SEQUENCE [LARGE SCALE GENOMIC DNA]</scope>
    <source>
        <strain evidence="2 3">Zhejiang</strain>
    </source>
</reference>
<evidence type="ECO:0000313" key="2">
    <source>
        <dbReference type="EMBL" id="KIH66469.1"/>
    </source>
</evidence>
<feature type="region of interest" description="Disordered" evidence="1">
    <location>
        <begin position="1"/>
        <end position="48"/>
    </location>
</feature>
<accession>A0A0C2H4K8</accession>
<organism evidence="2 3">
    <name type="scientific">Ancylostoma duodenale</name>
    <dbReference type="NCBI Taxonomy" id="51022"/>
    <lineage>
        <taxon>Eukaryota</taxon>
        <taxon>Metazoa</taxon>
        <taxon>Ecdysozoa</taxon>
        <taxon>Nematoda</taxon>
        <taxon>Chromadorea</taxon>
        <taxon>Rhabditida</taxon>
        <taxon>Rhabditina</taxon>
        <taxon>Rhabditomorpha</taxon>
        <taxon>Strongyloidea</taxon>
        <taxon>Ancylostomatidae</taxon>
        <taxon>Ancylostomatinae</taxon>
        <taxon>Ancylostoma</taxon>
    </lineage>
</organism>